<feature type="non-terminal residue" evidence="2">
    <location>
        <position position="1"/>
    </location>
</feature>
<organism evidence="2 3">
    <name type="scientific">candidate division WWE3 bacterium</name>
    <dbReference type="NCBI Taxonomy" id="2053526"/>
    <lineage>
        <taxon>Bacteria</taxon>
        <taxon>Katanobacteria</taxon>
    </lineage>
</organism>
<evidence type="ECO:0000259" key="1">
    <source>
        <dbReference type="Pfam" id="PF04377"/>
    </source>
</evidence>
<evidence type="ECO:0000313" key="2">
    <source>
        <dbReference type="EMBL" id="MCA9390311.1"/>
    </source>
</evidence>
<proteinExistence type="predicted"/>
<dbReference type="InterPro" id="IPR007472">
    <property type="entry name" value="N-end_Aminoacyl_Trfase_C"/>
</dbReference>
<dbReference type="GO" id="GO:0004057">
    <property type="term" value="F:arginyl-tRNA--protein transferase activity"/>
    <property type="evidence" value="ECO:0007669"/>
    <property type="project" value="InterPro"/>
</dbReference>
<dbReference type="EMBL" id="JAGQKX010000066">
    <property type="protein sequence ID" value="MCA9390311.1"/>
    <property type="molecule type" value="Genomic_DNA"/>
</dbReference>
<comment type="caution">
    <text evidence="2">The sequence shown here is derived from an EMBL/GenBank/DDBJ whole genome shotgun (WGS) entry which is preliminary data.</text>
</comment>
<dbReference type="Proteomes" id="UP000701698">
    <property type="component" value="Unassembled WGS sequence"/>
</dbReference>
<dbReference type="Pfam" id="PF04377">
    <property type="entry name" value="ATE_C"/>
    <property type="match status" value="1"/>
</dbReference>
<dbReference type="SUPFAM" id="SSF55729">
    <property type="entry name" value="Acyl-CoA N-acyltransferases (Nat)"/>
    <property type="match status" value="1"/>
</dbReference>
<sequence>IEIGLSPIMKTTASIFYWYGFYKPEYQKSGVGMRAMLEATSWAKHEQLDYAYLGTAYTSSSLYKTNIPGFEFFNGFEWSADLDELKYLISKDQSDKKDDLLLDQEYREQFYQSPNLNKFLNRYA</sequence>
<name>A0A955RPD8_UNCKA</name>
<dbReference type="AlphaFoldDB" id="A0A955RPD8"/>
<gene>
    <name evidence="2" type="ORF">KC571_02800</name>
</gene>
<feature type="domain" description="N-end rule aminoacyl transferase C-terminal" evidence="1">
    <location>
        <begin position="14"/>
        <end position="56"/>
    </location>
</feature>
<reference evidence="2" key="2">
    <citation type="journal article" date="2021" name="Microbiome">
        <title>Successional dynamics and alternative stable states in a saline activated sludge microbial community over 9 years.</title>
        <authorList>
            <person name="Wang Y."/>
            <person name="Ye J."/>
            <person name="Ju F."/>
            <person name="Liu L."/>
            <person name="Boyd J.A."/>
            <person name="Deng Y."/>
            <person name="Parks D.H."/>
            <person name="Jiang X."/>
            <person name="Yin X."/>
            <person name="Woodcroft B.J."/>
            <person name="Tyson G.W."/>
            <person name="Hugenholtz P."/>
            <person name="Polz M.F."/>
            <person name="Zhang T."/>
        </authorList>
    </citation>
    <scope>NUCLEOTIDE SEQUENCE</scope>
    <source>
        <strain evidence="2">HKST-UBA01</strain>
    </source>
</reference>
<dbReference type="InterPro" id="IPR016181">
    <property type="entry name" value="Acyl_CoA_acyltransferase"/>
</dbReference>
<evidence type="ECO:0000313" key="3">
    <source>
        <dbReference type="Proteomes" id="UP000701698"/>
    </source>
</evidence>
<protein>
    <recommendedName>
        <fullName evidence="1">N-end rule aminoacyl transferase C-terminal domain-containing protein</fullName>
    </recommendedName>
</protein>
<accession>A0A955RPD8</accession>
<reference evidence="2" key="1">
    <citation type="submission" date="2020-04" db="EMBL/GenBank/DDBJ databases">
        <authorList>
            <person name="Zhang T."/>
        </authorList>
    </citation>
    <scope>NUCLEOTIDE SEQUENCE</scope>
    <source>
        <strain evidence="2">HKST-UBA01</strain>
    </source>
</reference>